<dbReference type="InterPro" id="IPR020845">
    <property type="entry name" value="AMP-binding_CS"/>
</dbReference>
<name>A0A8J3QGK7_9ACTN</name>
<dbReference type="Gene3D" id="1.10.1200.10">
    <property type="entry name" value="ACP-like"/>
    <property type="match status" value="1"/>
</dbReference>
<evidence type="ECO:0000313" key="5">
    <source>
        <dbReference type="EMBL" id="GIH09053.1"/>
    </source>
</evidence>
<dbReference type="SUPFAM" id="SSF56801">
    <property type="entry name" value="Acetyl-CoA synthetase-like"/>
    <property type="match status" value="1"/>
</dbReference>
<dbReference type="SMART" id="SM00823">
    <property type="entry name" value="PKS_PP"/>
    <property type="match status" value="1"/>
</dbReference>
<sequence length="722" mass="76978">MTLDAGLSARLAELARACAVPAETVALTGLALLRRRYTGDTHAFGLGLSSDASIADTLARACALPAAHLLTEEGECWQVRLDCDAELAEPMALDLVSMLTAMADGPQQSTVDLLPVAHYERRRELPAFEPAHPNVASAFAATVARHPDRVAVLTDEVALTYRELGSAVAGTARDLGGAGPVALLCQHGPHAIVGLLAALAAGRAYVPLDPAFPRQRLAAILADSGADAVLVDAAHEDLARELAPQARIVHIGHAGEPFECEELCGPAQLDDPAYLLYTSGSTGKPKGVVQSHRNVLFSIANHVRSFRITPEDRTSVLTSFGYDMAVTDTFGALLSGAAAVPVDIRSEGLGQLAQRLTRHRVSIYHSTPTVFRYLMAIQQALPDMRVVLLGGEEVTRHDAELARAWCAADVLFVNGYGATEISFITQYHVPRDVALDRAVMPVGHPLDGVDVVLVDAARRPVCLTGEVLVRSEHVALGYWEQPDLTSQRFVGYQERRAYLTGDLARRLPDGRLVFLARADRMVKIRGHRVELGEVEAHLAAAQGVAHAAVVAHPSATGETEIIGYAVPAPDSALDPAAIRGELAASLPDFMLPRVIVTVPALPMGPTGKLDVAALPAPPAAQITAAPGTGLERVIGDLWCDVLGLSAIDRQASVVQLGAHSLQMALVQKRLEETLGRRLPLARLFEFPTVAALADHLTSDTSSADEAARRAAERMRQRRKARS</sequence>
<dbReference type="Pfam" id="PF13193">
    <property type="entry name" value="AMP-binding_C"/>
    <property type="match status" value="1"/>
</dbReference>
<dbReference type="PROSITE" id="PS00455">
    <property type="entry name" value="AMP_BINDING"/>
    <property type="match status" value="1"/>
</dbReference>
<dbReference type="Pfam" id="PF00550">
    <property type="entry name" value="PP-binding"/>
    <property type="match status" value="1"/>
</dbReference>
<dbReference type="InterPro" id="IPR010071">
    <property type="entry name" value="AA_adenyl_dom"/>
</dbReference>
<dbReference type="InterPro" id="IPR020806">
    <property type="entry name" value="PKS_PP-bd"/>
</dbReference>
<dbReference type="GO" id="GO:0005737">
    <property type="term" value="C:cytoplasm"/>
    <property type="evidence" value="ECO:0007669"/>
    <property type="project" value="TreeGrafter"/>
</dbReference>
<dbReference type="NCBIfam" id="TIGR01733">
    <property type="entry name" value="AA-adenyl-dom"/>
    <property type="match status" value="1"/>
</dbReference>
<gene>
    <name evidence="5" type="ORF">Rhe02_71200</name>
</gene>
<comment type="caution">
    <text evidence="5">The sequence shown here is derived from an EMBL/GenBank/DDBJ whole genome shotgun (WGS) entry which is preliminary data.</text>
</comment>
<feature type="region of interest" description="Disordered" evidence="3">
    <location>
        <begin position="697"/>
        <end position="722"/>
    </location>
</feature>
<dbReference type="InterPro" id="IPR020459">
    <property type="entry name" value="AMP-binding"/>
</dbReference>
<dbReference type="InterPro" id="IPR042099">
    <property type="entry name" value="ANL_N_sf"/>
</dbReference>
<dbReference type="Pfam" id="PF00501">
    <property type="entry name" value="AMP-binding"/>
    <property type="match status" value="1"/>
</dbReference>
<dbReference type="Gene3D" id="3.40.50.12780">
    <property type="entry name" value="N-terminal domain of ligase-like"/>
    <property type="match status" value="1"/>
</dbReference>
<dbReference type="GO" id="GO:0031177">
    <property type="term" value="F:phosphopantetheine binding"/>
    <property type="evidence" value="ECO:0007669"/>
    <property type="project" value="InterPro"/>
</dbReference>
<dbReference type="EMBL" id="BONY01000060">
    <property type="protein sequence ID" value="GIH09053.1"/>
    <property type="molecule type" value="Genomic_DNA"/>
</dbReference>
<evidence type="ECO:0000313" key="6">
    <source>
        <dbReference type="Proteomes" id="UP000612899"/>
    </source>
</evidence>
<dbReference type="PANTHER" id="PTHR45527:SF1">
    <property type="entry name" value="FATTY ACID SYNTHASE"/>
    <property type="match status" value="1"/>
</dbReference>
<dbReference type="PANTHER" id="PTHR45527">
    <property type="entry name" value="NONRIBOSOMAL PEPTIDE SYNTHETASE"/>
    <property type="match status" value="1"/>
</dbReference>
<keyword evidence="1" id="KW-0596">Phosphopantetheine</keyword>
<dbReference type="InterPro" id="IPR025110">
    <property type="entry name" value="AMP-bd_C"/>
</dbReference>
<dbReference type="PROSITE" id="PS50075">
    <property type="entry name" value="CARRIER"/>
    <property type="match status" value="1"/>
</dbReference>
<protein>
    <submittedName>
        <fullName evidence="5">Peptide synthetase</fullName>
    </submittedName>
</protein>
<dbReference type="CDD" id="cd05930">
    <property type="entry name" value="A_NRPS"/>
    <property type="match status" value="1"/>
</dbReference>
<dbReference type="InterPro" id="IPR000873">
    <property type="entry name" value="AMP-dep_synth/lig_dom"/>
</dbReference>
<proteinExistence type="predicted"/>
<feature type="compositionally biased region" description="Basic and acidic residues" evidence="3">
    <location>
        <begin position="705"/>
        <end position="714"/>
    </location>
</feature>
<dbReference type="SUPFAM" id="SSF47336">
    <property type="entry name" value="ACP-like"/>
    <property type="match status" value="1"/>
</dbReference>
<feature type="domain" description="Carrier" evidence="4">
    <location>
        <begin position="625"/>
        <end position="700"/>
    </location>
</feature>
<evidence type="ECO:0000256" key="3">
    <source>
        <dbReference type="SAM" id="MobiDB-lite"/>
    </source>
</evidence>
<evidence type="ECO:0000256" key="2">
    <source>
        <dbReference type="ARBA" id="ARBA00022553"/>
    </source>
</evidence>
<dbReference type="GO" id="GO:0044550">
    <property type="term" value="P:secondary metabolite biosynthetic process"/>
    <property type="evidence" value="ECO:0007669"/>
    <property type="project" value="TreeGrafter"/>
</dbReference>
<dbReference type="InterPro" id="IPR045851">
    <property type="entry name" value="AMP-bd_C_sf"/>
</dbReference>
<dbReference type="InterPro" id="IPR036736">
    <property type="entry name" value="ACP-like_sf"/>
</dbReference>
<keyword evidence="2" id="KW-0597">Phosphoprotein</keyword>
<dbReference type="GO" id="GO:0043041">
    <property type="term" value="P:amino acid activation for nonribosomal peptide biosynthetic process"/>
    <property type="evidence" value="ECO:0007669"/>
    <property type="project" value="TreeGrafter"/>
</dbReference>
<accession>A0A8J3QGK7</accession>
<dbReference type="InterPro" id="IPR009081">
    <property type="entry name" value="PP-bd_ACP"/>
</dbReference>
<evidence type="ECO:0000256" key="1">
    <source>
        <dbReference type="ARBA" id="ARBA00022450"/>
    </source>
</evidence>
<dbReference type="Gene3D" id="3.30.300.30">
    <property type="match status" value="1"/>
</dbReference>
<evidence type="ECO:0000259" key="4">
    <source>
        <dbReference type="PROSITE" id="PS50075"/>
    </source>
</evidence>
<dbReference type="AlphaFoldDB" id="A0A8J3QGK7"/>
<organism evidence="5 6">
    <name type="scientific">Rhizocola hellebori</name>
    <dbReference type="NCBI Taxonomy" id="1392758"/>
    <lineage>
        <taxon>Bacteria</taxon>
        <taxon>Bacillati</taxon>
        <taxon>Actinomycetota</taxon>
        <taxon>Actinomycetes</taxon>
        <taxon>Micromonosporales</taxon>
        <taxon>Micromonosporaceae</taxon>
        <taxon>Rhizocola</taxon>
    </lineage>
</organism>
<reference evidence="5" key="1">
    <citation type="submission" date="2021-01" db="EMBL/GenBank/DDBJ databases">
        <title>Whole genome shotgun sequence of Rhizocola hellebori NBRC 109834.</title>
        <authorList>
            <person name="Komaki H."/>
            <person name="Tamura T."/>
        </authorList>
    </citation>
    <scope>NUCLEOTIDE SEQUENCE</scope>
    <source>
        <strain evidence="5">NBRC 109834</strain>
    </source>
</reference>
<dbReference type="PRINTS" id="PR00154">
    <property type="entry name" value="AMPBINDING"/>
</dbReference>
<dbReference type="Proteomes" id="UP000612899">
    <property type="component" value="Unassembled WGS sequence"/>
</dbReference>
<keyword evidence="6" id="KW-1185">Reference proteome</keyword>